<evidence type="ECO:0000256" key="4">
    <source>
        <dbReference type="ARBA" id="ARBA00023187"/>
    </source>
</evidence>
<dbReference type="Gene3D" id="3.30.160.60">
    <property type="entry name" value="Classic Zinc Finger"/>
    <property type="match status" value="1"/>
</dbReference>
<feature type="region of interest" description="Disordered" evidence="7">
    <location>
        <begin position="2191"/>
        <end position="2220"/>
    </location>
</feature>
<dbReference type="GO" id="GO:0005634">
    <property type="term" value="C:nucleus"/>
    <property type="evidence" value="ECO:0007669"/>
    <property type="project" value="UniProtKB-SubCell"/>
</dbReference>
<feature type="region of interest" description="Disordered" evidence="7">
    <location>
        <begin position="2269"/>
        <end position="2309"/>
    </location>
</feature>
<dbReference type="OrthoDB" id="6287100at2759"/>
<feature type="compositionally biased region" description="Basic and acidic residues" evidence="7">
    <location>
        <begin position="2287"/>
        <end position="2299"/>
    </location>
</feature>
<sequence>MSQVDTTVSTTVESPKVRHITPPLEELQTLPSAFYNCDICGLQVKTQSNLRAHYIKTHGLVNDVKDVAFLLRKKTDISDVFHCPVPNCKYTKASGTGFSKFWHLKQHYQLVHMKKTFQCAICSQRFSTPSAQTYHSKTCGTNFECPICGRKYKAKKFLYQHARRSGHDVRTRSSELRNSPQQNTPLSVEIGSPQVPVPSTSSSSDILNISSNFPTRVAILPLLILPLGVSSSATSATEQNQNSSASYTNAAASLIGEVISQLGSNLTVLPPLVSTGSGSYTNMGAPVQPSIQFNNLQYALDTTQSAEYAQPESVNVVTGEEQGFVPLVDVGTATMRLSHAHTQTEVNVPPDYVCPPFPIPVAQQTNFCYYNNQQHQVQMTRDSFTVTSPPQITYMSPGHSIELQYPEVNSNGTMTTYHGGHPHHLQQHAFQQTPVIPTTNVAAATDANSALYLHSGNGNSTSCYSEYGGVSSSNYNNEWRSMRRHDGQSLNSVAVETTFDLADFDASSSGNCYWPSAENFSHTQTQTICDADTLEQWFSTDVQTQTSRNRSVISRQQQSRWTDSGSGVCVGVNTEMLMTPEHESNSPTTNPDKFKIRFYCYNNTTAATLFQIAEIEYDESEGINLIPLLQPVPSNILLLRGDYLTITVAVFGFPFFPALQQTGLAVPNFSVPPPPFVPSGPGYPSMGSIQSPLTSQVSTVSLSQNWPDSSKIKPQIDIPSVSKTSGSSGALLPLMVKEEPLATVTNEPQPDKENKDVKESEYEQESSNEIKVPGKEVNEAEEDRKPENILNLDDPLMKPTKWRFDPVDLLDLSDESLPAMKRKRLPNSSFSLFEIYKWILQSDESNSDSVEEPNPNMESSDLSMLGPPPLDRNTSEKDANRLLELCESYGHPGSKLETEWLDALEEIIPSLPSALAYLSLFEPDTFESASTCLTSWSHTSLQLDSALRQPDSVDILRHLRVGIDLTGVLFSIISISSRFQVFDTFLDFFESPLISSPLRLEIIVALERSLSTGVPGFQALVGERKGGDKTPSPYQRIMKFLIGTNKSVPVSLACNRLSAKVRFYDTLLQFDDFMKSLKTSANGGISVVEKIEKEKTLVTFLKTISRAISDPEAILSPSLKSVTKLQFMKQTSDLSPVLYKLLDSIHLLDHIVWLLEQHQSSKCTTITSESTTHGILSALLSTPAGLLFLASSPASTGRILRALIMSTSSLSSYQNQQSCKRQLHLLGIEMAVKLETLACVDRLVNITRRAGETGLHRYFTSSSAPSDSDEVYNTVFSLARLFLDPAFAPWAAEILSANQGNFFIPCLMLLEAEHRCGNLNSYQQNTEETSGDQEPSTIKPEELENYTLSKGTRDDVLSRLGSSEEKVEIGSFLCTIAIGVLRHASNPAYLERFAPRLLRIVQNTQWEDRLTSLSQMELFSYQRSFTSAGSPWLSWLRDAPSATLSIPESCELFSWYCDQLAPLTEVLEDSTQPPPSLLLLLRIIRASLSDLEIIELYAKDGLPGLSSLVDITAERLMLPSSVDNSAFGMLMNIMAEGVTILDIFVNALVDGIGEEFKDRTPVVPVCKAYAAASILKDNSINIKIQKKALNCISAYANACQDEDIPEGSEKDIWSSVCRDIFIFTTSSPVFFLPGLQLLLDLLPLPLPVSSLKELSPSDRRSLLSKRDWWCRRLTRDLPTEVCGLLEILSASPPHTSLHRHLVLFLNRIVSLGPSSTSFCQMIAASAIETVVEVYNTACSESINPISNFSDSDTHRLESGDTLELPTSSALKTLTAGTKLVLGSQQPLNVTDQLISLPTSTDDDKLTTFGSIANVPEIVHSLAYFHLVVSLPICKQALLDLTRKERFKDHRILKIFSSIMEGIYHLESSYSAAQTKLLDCIECLLDPSLGLGKADGLIFGLINHLPSVEWTSELISCLLTYLLPIGRASTISTDRVLCILNRLALHDFGFAIIQRHLCQKQHERVFANLLQGLIDNLNSGNMSTICQTTLRSFILFVSTLLADPIFAEEALLAVSSDSYAVTGLSERQLRLSTTRLRQMLHGGNKSESLVKEVVLRLEKIRGSEALRDGMKSLMSLLSGLEDPDPSSESDAPAQQPFPIPSLSNPLPFSQLYLLNISIDRQISDLTSLTTARQKLEDNLTSAVLKSPSEVASDSSLSPVNTINLVELVEHFCPGVDLQAEVTGMTIAKRRRRRDADDAEANIQHKRRKKGQVADIIQTGRSSKKYVAPMRGRGFNLRPGNQSSCSGLSVGLSTSAPGPSLLGVAVGAGGRADNFRSRPQNTSRPPSLHVDDFTKLEKDGSGEPDPSASHEALYTREGARCNRSRGGLLGNAGSQRVLSSLPFVGTASGGQGLLSNPNVVIPLQSWSGSQNV</sequence>
<dbReference type="GO" id="GO:0036396">
    <property type="term" value="C:RNA N6-methyladenosine methyltransferase complex"/>
    <property type="evidence" value="ECO:0007669"/>
    <property type="project" value="TreeGrafter"/>
</dbReference>
<evidence type="ECO:0000256" key="3">
    <source>
        <dbReference type="ARBA" id="ARBA00022664"/>
    </source>
</evidence>
<feature type="compositionally biased region" description="Basic and acidic residues" evidence="7">
    <location>
        <begin position="165"/>
        <end position="175"/>
    </location>
</feature>
<evidence type="ECO:0000256" key="7">
    <source>
        <dbReference type="SAM" id="MobiDB-lite"/>
    </source>
</evidence>
<dbReference type="GO" id="GO:0008270">
    <property type="term" value="F:zinc ion binding"/>
    <property type="evidence" value="ECO:0007669"/>
    <property type="project" value="UniProtKB-KW"/>
</dbReference>
<reference evidence="11" key="1">
    <citation type="submission" date="2016-04" db="UniProtKB">
        <authorList>
            <consortium name="WormBaseParasite"/>
        </authorList>
    </citation>
    <scope>IDENTIFICATION</scope>
</reference>
<gene>
    <name evidence="9" type="ORF">HDID_LOCUS2432</name>
</gene>
<feature type="region of interest" description="Disordered" evidence="7">
    <location>
        <begin position="704"/>
        <end position="726"/>
    </location>
</feature>
<dbReference type="GO" id="GO:0006397">
    <property type="term" value="P:mRNA processing"/>
    <property type="evidence" value="ECO:0007669"/>
    <property type="project" value="UniProtKB-KW"/>
</dbReference>
<feature type="domain" description="C2H2-type" evidence="8">
    <location>
        <begin position="35"/>
        <end position="58"/>
    </location>
</feature>
<organism evidence="11">
    <name type="scientific">Hymenolepis diminuta</name>
    <name type="common">Rat tapeworm</name>
    <dbReference type="NCBI Taxonomy" id="6216"/>
    <lineage>
        <taxon>Eukaryota</taxon>
        <taxon>Metazoa</taxon>
        <taxon>Spiralia</taxon>
        <taxon>Lophotrochozoa</taxon>
        <taxon>Platyhelminthes</taxon>
        <taxon>Cestoda</taxon>
        <taxon>Eucestoda</taxon>
        <taxon>Cyclophyllidea</taxon>
        <taxon>Hymenolepididae</taxon>
        <taxon>Hymenolepis</taxon>
    </lineage>
</organism>
<keyword evidence="3" id="KW-0507">mRNA processing</keyword>
<feature type="region of interest" description="Disordered" evidence="7">
    <location>
        <begin position="740"/>
        <end position="784"/>
    </location>
</feature>
<proteinExistence type="inferred from homology"/>
<dbReference type="WBParaSite" id="HDID_0000243101-mRNA-1">
    <property type="protein sequence ID" value="HDID_0000243101-mRNA-1"/>
    <property type="gene ID" value="HDID_0000243101"/>
</dbReference>
<feature type="compositionally biased region" description="Basic and acidic residues" evidence="7">
    <location>
        <begin position="772"/>
        <end position="784"/>
    </location>
</feature>
<comment type="similarity">
    <text evidence="2">Belongs to the vir family.</text>
</comment>
<dbReference type="InterPro" id="IPR013087">
    <property type="entry name" value="Znf_C2H2_type"/>
</dbReference>
<dbReference type="Proteomes" id="UP000274504">
    <property type="component" value="Unassembled WGS sequence"/>
</dbReference>
<keyword evidence="6" id="KW-0862">Zinc</keyword>
<keyword evidence="4" id="KW-0508">mRNA splicing</keyword>
<dbReference type="PROSITE" id="PS50157">
    <property type="entry name" value="ZINC_FINGER_C2H2_2"/>
    <property type="match status" value="2"/>
</dbReference>
<evidence type="ECO:0000313" key="9">
    <source>
        <dbReference type="EMBL" id="VDL19893.1"/>
    </source>
</evidence>
<dbReference type="SMART" id="SM00355">
    <property type="entry name" value="ZnF_C2H2"/>
    <property type="match status" value="4"/>
</dbReference>
<dbReference type="PANTHER" id="PTHR23185">
    <property type="entry name" value="PROTEIN VIRILIZER HOMOLOG"/>
    <property type="match status" value="1"/>
</dbReference>
<name>A0A0R3SCU2_HYMDI</name>
<feature type="compositionally biased region" description="Polar residues" evidence="7">
    <location>
        <begin position="176"/>
        <end position="186"/>
    </location>
</feature>
<dbReference type="Pfam" id="PF15912">
    <property type="entry name" value="VIR_N"/>
    <property type="match status" value="1"/>
</dbReference>
<dbReference type="InterPro" id="IPR031801">
    <property type="entry name" value="VIR_N"/>
</dbReference>
<dbReference type="Pfam" id="PF00096">
    <property type="entry name" value="zf-C2H2"/>
    <property type="match status" value="1"/>
</dbReference>
<dbReference type="InterPro" id="IPR026736">
    <property type="entry name" value="Virilizer"/>
</dbReference>
<keyword evidence="6" id="KW-0479">Metal-binding</keyword>
<dbReference type="GO" id="GO:0008380">
    <property type="term" value="P:RNA splicing"/>
    <property type="evidence" value="ECO:0007669"/>
    <property type="project" value="UniProtKB-KW"/>
</dbReference>
<evidence type="ECO:0000313" key="11">
    <source>
        <dbReference type="WBParaSite" id="HDID_0000243101-mRNA-1"/>
    </source>
</evidence>
<comment type="subcellular location">
    <subcellularLocation>
        <location evidence="1">Nucleus</location>
    </subcellularLocation>
</comment>
<evidence type="ECO:0000256" key="2">
    <source>
        <dbReference type="ARBA" id="ARBA00008371"/>
    </source>
</evidence>
<protein>
    <submittedName>
        <fullName evidence="11">C2H2-type domain-containing protein</fullName>
    </submittedName>
</protein>
<evidence type="ECO:0000313" key="10">
    <source>
        <dbReference type="Proteomes" id="UP000274504"/>
    </source>
</evidence>
<accession>A0A0R3SCU2</accession>
<feature type="region of interest" description="Disordered" evidence="7">
    <location>
        <begin position="2076"/>
        <end position="2099"/>
    </location>
</feature>
<evidence type="ECO:0000256" key="5">
    <source>
        <dbReference type="ARBA" id="ARBA00023242"/>
    </source>
</evidence>
<dbReference type="PANTHER" id="PTHR23185:SF0">
    <property type="entry name" value="PROTEIN VIRILIZER HOMOLOG"/>
    <property type="match status" value="1"/>
</dbReference>
<dbReference type="GO" id="GO:0003723">
    <property type="term" value="F:RNA binding"/>
    <property type="evidence" value="ECO:0007669"/>
    <property type="project" value="TreeGrafter"/>
</dbReference>
<feature type="domain" description="C2H2-type" evidence="8">
    <location>
        <begin position="143"/>
        <end position="167"/>
    </location>
</feature>
<keyword evidence="5" id="KW-0539">Nucleus</keyword>
<keyword evidence="6" id="KW-0863">Zinc-finger</keyword>
<dbReference type="PROSITE" id="PS00028">
    <property type="entry name" value="ZINC_FINGER_C2H2_1"/>
    <property type="match status" value="2"/>
</dbReference>
<evidence type="ECO:0000259" key="8">
    <source>
        <dbReference type="PROSITE" id="PS50157"/>
    </source>
</evidence>
<reference evidence="9 10" key="2">
    <citation type="submission" date="2018-11" db="EMBL/GenBank/DDBJ databases">
        <authorList>
            <consortium name="Pathogen Informatics"/>
        </authorList>
    </citation>
    <scope>NUCLEOTIDE SEQUENCE [LARGE SCALE GENOMIC DNA]</scope>
</reference>
<dbReference type="EMBL" id="UYSG01000593">
    <property type="protein sequence ID" value="VDL19893.1"/>
    <property type="molecule type" value="Genomic_DNA"/>
</dbReference>
<evidence type="ECO:0000256" key="1">
    <source>
        <dbReference type="ARBA" id="ARBA00004123"/>
    </source>
</evidence>
<dbReference type="STRING" id="6216.A0A0R3SCU2"/>
<feature type="compositionally biased region" description="Basic and acidic residues" evidence="7">
    <location>
        <begin position="749"/>
        <end position="761"/>
    </location>
</feature>
<feature type="region of interest" description="Disordered" evidence="7">
    <location>
        <begin position="164"/>
        <end position="195"/>
    </location>
</feature>
<feature type="region of interest" description="Disordered" evidence="7">
    <location>
        <begin position="844"/>
        <end position="872"/>
    </location>
</feature>
<evidence type="ECO:0000256" key="6">
    <source>
        <dbReference type="PROSITE-ProRule" id="PRU00042"/>
    </source>
</evidence>